<sequence length="58" mass="6513">MCLLRERLVLLVFLVMMAHQATLEQVVSVGCQEWMAVMGQGVNQVSLVFLVLMVPMGY</sequence>
<accession>A0ACB8X253</accession>
<protein>
    <submittedName>
        <fullName evidence="1">Uncharacterized protein</fullName>
    </submittedName>
</protein>
<organism evidence="1 2">
    <name type="scientific">Scortum barcoo</name>
    <name type="common">barcoo grunter</name>
    <dbReference type="NCBI Taxonomy" id="214431"/>
    <lineage>
        <taxon>Eukaryota</taxon>
        <taxon>Metazoa</taxon>
        <taxon>Chordata</taxon>
        <taxon>Craniata</taxon>
        <taxon>Vertebrata</taxon>
        <taxon>Euteleostomi</taxon>
        <taxon>Actinopterygii</taxon>
        <taxon>Neopterygii</taxon>
        <taxon>Teleostei</taxon>
        <taxon>Neoteleostei</taxon>
        <taxon>Acanthomorphata</taxon>
        <taxon>Eupercaria</taxon>
        <taxon>Centrarchiformes</taxon>
        <taxon>Terapontoidei</taxon>
        <taxon>Terapontidae</taxon>
        <taxon>Scortum</taxon>
    </lineage>
</organism>
<evidence type="ECO:0000313" key="1">
    <source>
        <dbReference type="EMBL" id="KAI3374345.1"/>
    </source>
</evidence>
<evidence type="ECO:0000313" key="2">
    <source>
        <dbReference type="Proteomes" id="UP000831701"/>
    </source>
</evidence>
<dbReference type="Proteomes" id="UP000831701">
    <property type="component" value="Chromosome 3"/>
</dbReference>
<name>A0ACB8X253_9TELE</name>
<proteinExistence type="predicted"/>
<reference evidence="1" key="1">
    <citation type="submission" date="2022-04" db="EMBL/GenBank/DDBJ databases">
        <title>Jade perch genome.</title>
        <authorList>
            <person name="Chao B."/>
        </authorList>
    </citation>
    <scope>NUCLEOTIDE SEQUENCE</scope>
    <source>
        <strain evidence="1">CB-2022</strain>
    </source>
</reference>
<dbReference type="EMBL" id="CM041533">
    <property type="protein sequence ID" value="KAI3374345.1"/>
    <property type="molecule type" value="Genomic_DNA"/>
</dbReference>
<comment type="caution">
    <text evidence="1">The sequence shown here is derived from an EMBL/GenBank/DDBJ whole genome shotgun (WGS) entry which is preliminary data.</text>
</comment>
<keyword evidence="2" id="KW-1185">Reference proteome</keyword>
<gene>
    <name evidence="1" type="ORF">L3Q82_006181</name>
</gene>